<feature type="compositionally biased region" description="Basic and acidic residues" evidence="1">
    <location>
        <begin position="185"/>
        <end position="211"/>
    </location>
</feature>
<dbReference type="EMBL" id="JAACFV010000027">
    <property type="protein sequence ID" value="KAF7510759.1"/>
    <property type="molecule type" value="Genomic_DNA"/>
</dbReference>
<evidence type="ECO:0000313" key="2">
    <source>
        <dbReference type="EMBL" id="KAF7510759.1"/>
    </source>
</evidence>
<accession>A0A8H7E515</accession>
<dbReference type="AlphaFoldDB" id="A0A8H7E515"/>
<name>A0A8H7E515_9EURO</name>
<comment type="caution">
    <text evidence="2">The sequence shown here is derived from an EMBL/GenBank/DDBJ whole genome shotgun (WGS) entry which is preliminary data.</text>
</comment>
<proteinExistence type="predicted"/>
<sequence>MSEGPSDSDRDLLSRLNALKQSRIDLDAKQLTYPKPTPLAHDIDPLVGHALHADISARFRALQGTNGPVKSVSIKTKSGTSLDIPELRKGDNDKTVEELLAELGPEEEWEVDKCEDDQVRDVLKEAQDALKGPPDTEKNDDLRDIEPGAAGNEQQKQTARTLSIDLSVFQPEPDSDVEDSAEAQRQTKSELNHSLEKEADEYLERVLDEISHGNTATRHIEQEDDPPPEYREAESHTPLSPTSHHLPLSSTYDLPSTPSKDPVAPSPSSFSSQTPSTSADLMTRFTSLSLALPSVPTSLPKSAPLPPPDPQTLETHTPTPRSQPGASSASTTRPCNASAVTGICTVGIAGWRGIGGRVPGWRRRDIGRWSTIRIAKGKGRRRSRGKGGRRRSG</sequence>
<feature type="region of interest" description="Disordered" evidence="1">
    <location>
        <begin position="294"/>
        <end position="335"/>
    </location>
</feature>
<gene>
    <name evidence="2" type="ORF">GJ744_006125</name>
</gene>
<evidence type="ECO:0000256" key="1">
    <source>
        <dbReference type="SAM" id="MobiDB-lite"/>
    </source>
</evidence>
<feature type="compositionally biased region" description="Polar residues" evidence="1">
    <location>
        <begin position="312"/>
        <end position="335"/>
    </location>
</feature>
<feature type="region of interest" description="Disordered" evidence="1">
    <location>
        <begin position="122"/>
        <end position="282"/>
    </location>
</feature>
<dbReference type="Proteomes" id="UP000606974">
    <property type="component" value="Unassembled WGS sequence"/>
</dbReference>
<organism evidence="2 3">
    <name type="scientific">Endocarpon pusillum</name>
    <dbReference type="NCBI Taxonomy" id="364733"/>
    <lineage>
        <taxon>Eukaryota</taxon>
        <taxon>Fungi</taxon>
        <taxon>Dikarya</taxon>
        <taxon>Ascomycota</taxon>
        <taxon>Pezizomycotina</taxon>
        <taxon>Eurotiomycetes</taxon>
        <taxon>Chaetothyriomycetidae</taxon>
        <taxon>Verrucariales</taxon>
        <taxon>Verrucariaceae</taxon>
        <taxon>Endocarpon</taxon>
    </lineage>
</organism>
<feature type="compositionally biased region" description="Basic and acidic residues" evidence="1">
    <location>
        <begin position="122"/>
        <end position="146"/>
    </location>
</feature>
<feature type="compositionally biased region" description="Low complexity" evidence="1">
    <location>
        <begin position="266"/>
        <end position="278"/>
    </location>
</feature>
<protein>
    <submittedName>
        <fullName evidence="2">Uncharacterized protein</fullName>
    </submittedName>
</protein>
<evidence type="ECO:0000313" key="3">
    <source>
        <dbReference type="Proteomes" id="UP000606974"/>
    </source>
</evidence>
<keyword evidence="3" id="KW-1185">Reference proteome</keyword>
<feature type="compositionally biased region" description="Low complexity" evidence="1">
    <location>
        <begin position="236"/>
        <end position="251"/>
    </location>
</feature>
<reference evidence="2" key="1">
    <citation type="submission" date="2020-02" db="EMBL/GenBank/DDBJ databases">
        <authorList>
            <person name="Palmer J.M."/>
        </authorList>
    </citation>
    <scope>NUCLEOTIDE SEQUENCE</scope>
    <source>
        <strain evidence="2">EPUS1.4</strain>
        <tissue evidence="2">Thallus</tissue>
    </source>
</reference>
<feature type="compositionally biased region" description="Polar residues" evidence="1">
    <location>
        <begin position="152"/>
        <end position="161"/>
    </location>
</feature>
<dbReference type="OrthoDB" id="5407799at2759"/>